<keyword evidence="2" id="KW-1185">Reference proteome</keyword>
<evidence type="ECO:0000313" key="2">
    <source>
        <dbReference type="Proteomes" id="UP000001889"/>
    </source>
</evidence>
<dbReference type="AlphaFoldDB" id="D2TT15"/>
<sequence>MNKIPINLQVSPVLVKAYLPEFAATQVSFTRKVNELSVAGMDVLSSLCEYTERTQIHVKVRQSVRVRRKR</sequence>
<protein>
    <submittedName>
        <fullName evidence="1">Uncharacterized protein</fullName>
    </submittedName>
</protein>
<dbReference type="HOGENOM" id="CLU_2750497_0_0_6"/>
<reference evidence="1 2" key="1">
    <citation type="journal article" date="2010" name="J. Bacteriol.">
        <title>The Citrobacter rodentium genome sequence reveals convergent evolution with human pathogenic Escherichia coli.</title>
        <authorList>
            <person name="Petty N.K."/>
            <person name="Bulgin R."/>
            <person name="Crepin V.F."/>
            <person name="Cerdeno-Tarraga A.M."/>
            <person name="Schroeder G.N."/>
            <person name="Quail M.A."/>
            <person name="Lennard N."/>
            <person name="Corton C."/>
            <person name="Barron A."/>
            <person name="Clark L."/>
            <person name="Toribio A.L."/>
            <person name="Parkhill J."/>
            <person name="Dougan G."/>
            <person name="Frankel G."/>
            <person name="Thomson N.R."/>
        </authorList>
    </citation>
    <scope>NUCLEOTIDE SEQUENCE [LARGE SCALE GENOMIC DNA]</scope>
    <source>
        <strain evidence="1 2">ICC168</strain>
    </source>
</reference>
<evidence type="ECO:0000313" key="1">
    <source>
        <dbReference type="EMBL" id="CBG87828.1"/>
    </source>
</evidence>
<dbReference type="KEGG" id="cro:ROD_10501"/>
<gene>
    <name evidence="1" type="ordered locus">ROD_10501</name>
</gene>
<accession>D2TT15</accession>
<name>D2TT15_CITRI</name>
<dbReference type="Proteomes" id="UP000001889">
    <property type="component" value="Chromosome"/>
</dbReference>
<organism evidence="1 2">
    <name type="scientific">Citrobacter rodentium (strain ICC168)</name>
    <name type="common">Citrobacter freundii biotype 4280</name>
    <dbReference type="NCBI Taxonomy" id="637910"/>
    <lineage>
        <taxon>Bacteria</taxon>
        <taxon>Pseudomonadati</taxon>
        <taxon>Pseudomonadota</taxon>
        <taxon>Gammaproteobacteria</taxon>
        <taxon>Enterobacterales</taxon>
        <taxon>Enterobacteriaceae</taxon>
        <taxon>Citrobacter</taxon>
    </lineage>
</organism>
<dbReference type="EMBL" id="FN543502">
    <property type="protein sequence ID" value="CBG87828.1"/>
    <property type="molecule type" value="Genomic_DNA"/>
</dbReference>
<proteinExistence type="predicted"/>